<dbReference type="STRING" id="170573.GCA_001076995_01393"/>
<evidence type="ECO:0000256" key="4">
    <source>
        <dbReference type="ARBA" id="ARBA00022777"/>
    </source>
</evidence>
<dbReference type="EC" id="2.7.11.1" evidence="6"/>
<organism evidence="8 9">
    <name type="scientific">Staphylococcus pettenkoferi</name>
    <dbReference type="NCBI Taxonomy" id="170573"/>
    <lineage>
        <taxon>Bacteria</taxon>
        <taxon>Bacillati</taxon>
        <taxon>Bacillota</taxon>
        <taxon>Bacilli</taxon>
        <taxon>Bacillales</taxon>
        <taxon>Staphylococcaceae</taxon>
        <taxon>Staphylococcus</taxon>
    </lineage>
</organism>
<dbReference type="InterPro" id="IPR050267">
    <property type="entry name" value="Anti-sigma-factor_SerPK"/>
</dbReference>
<keyword evidence="5 6" id="KW-0067">ATP-binding</keyword>
<evidence type="ECO:0000313" key="9">
    <source>
        <dbReference type="Proteomes" id="UP000235748"/>
    </source>
</evidence>
<dbReference type="Pfam" id="PF13581">
    <property type="entry name" value="HATPase_c_2"/>
    <property type="match status" value="1"/>
</dbReference>
<gene>
    <name evidence="6" type="primary">rsbW</name>
    <name evidence="8" type="ORF">CJ235_11365</name>
</gene>
<comment type="catalytic activity">
    <reaction evidence="6">
        <text>L-threonyl-[protein] + ATP = O-phospho-L-threonyl-[protein] + ADP + H(+)</text>
        <dbReference type="Rhea" id="RHEA:46608"/>
        <dbReference type="Rhea" id="RHEA-COMP:11060"/>
        <dbReference type="Rhea" id="RHEA-COMP:11605"/>
        <dbReference type="ChEBI" id="CHEBI:15378"/>
        <dbReference type="ChEBI" id="CHEBI:30013"/>
        <dbReference type="ChEBI" id="CHEBI:30616"/>
        <dbReference type="ChEBI" id="CHEBI:61977"/>
        <dbReference type="ChEBI" id="CHEBI:456216"/>
        <dbReference type="EC" id="2.7.11.1"/>
    </reaction>
</comment>
<dbReference type="Gene3D" id="3.30.565.10">
    <property type="entry name" value="Histidine kinase-like ATPase, C-terminal domain"/>
    <property type="match status" value="1"/>
</dbReference>
<evidence type="ECO:0000256" key="2">
    <source>
        <dbReference type="ARBA" id="ARBA00022679"/>
    </source>
</evidence>
<dbReference type="InterPro" id="IPR003594">
    <property type="entry name" value="HATPase_dom"/>
</dbReference>
<dbReference type="PANTHER" id="PTHR35526">
    <property type="entry name" value="ANTI-SIGMA-F FACTOR RSBW-RELATED"/>
    <property type="match status" value="1"/>
</dbReference>
<dbReference type="InterPro" id="IPR036890">
    <property type="entry name" value="HATPase_C_sf"/>
</dbReference>
<keyword evidence="1 6" id="KW-0723">Serine/threonine-protein kinase</keyword>
<evidence type="ECO:0000313" key="8">
    <source>
        <dbReference type="EMBL" id="PMC17274.1"/>
    </source>
</evidence>
<dbReference type="GO" id="GO:0106310">
    <property type="term" value="F:protein serine kinase activity"/>
    <property type="evidence" value="ECO:0007669"/>
    <property type="project" value="RHEA"/>
</dbReference>
<name>A0A1Z3TZU3_9STAP</name>
<evidence type="ECO:0000256" key="1">
    <source>
        <dbReference type="ARBA" id="ARBA00022527"/>
    </source>
</evidence>
<comment type="similarity">
    <text evidence="6">Belongs to the anti-sigma-factor family.</text>
</comment>
<proteinExistence type="inferred from homology"/>
<dbReference type="PANTHER" id="PTHR35526:SF9">
    <property type="entry name" value="SERINE-PROTEIN KINASE RSBW"/>
    <property type="match status" value="1"/>
</dbReference>
<evidence type="ECO:0000256" key="5">
    <source>
        <dbReference type="ARBA" id="ARBA00022840"/>
    </source>
</evidence>
<dbReference type="HAMAP" id="MF_00638">
    <property type="entry name" value="Anti_sigma_B"/>
    <property type="match status" value="1"/>
</dbReference>
<accession>A0A1Z3TZU3</accession>
<comment type="caution">
    <text evidence="8">The sequence shown here is derived from an EMBL/GenBank/DDBJ whole genome shotgun (WGS) entry which is preliminary data.</text>
</comment>
<dbReference type="AlphaFoldDB" id="A0A1Z3TZU3"/>
<dbReference type="Proteomes" id="UP000235748">
    <property type="component" value="Unassembled WGS sequence"/>
</dbReference>
<dbReference type="EMBL" id="PNGG01000008">
    <property type="protein sequence ID" value="PMC17274.1"/>
    <property type="molecule type" value="Genomic_DNA"/>
</dbReference>
<keyword evidence="2 6" id="KW-0808">Transferase</keyword>
<dbReference type="GO" id="GO:0004674">
    <property type="term" value="F:protein serine/threonine kinase activity"/>
    <property type="evidence" value="ECO:0007669"/>
    <property type="project" value="UniProtKB-KW"/>
</dbReference>
<dbReference type="SUPFAM" id="SSF55874">
    <property type="entry name" value="ATPase domain of HSP90 chaperone/DNA topoisomerase II/histidine kinase"/>
    <property type="match status" value="1"/>
</dbReference>
<reference evidence="8 9" key="1">
    <citation type="submission" date="2017-09" db="EMBL/GenBank/DDBJ databases">
        <title>Bacterial strain isolated from the female urinary microbiota.</title>
        <authorList>
            <person name="Thomas-White K."/>
            <person name="Kumar N."/>
            <person name="Forster S."/>
            <person name="Putonti C."/>
            <person name="Lawley T."/>
            <person name="Wolfe A.J."/>
        </authorList>
    </citation>
    <scope>NUCLEOTIDE SEQUENCE [LARGE SCALE GENOMIC DNA]</scope>
    <source>
        <strain evidence="8 9">UMB0834</strain>
    </source>
</reference>
<feature type="domain" description="Histidine kinase/HSP90-like ATPase" evidence="7">
    <location>
        <begin position="22"/>
        <end position="152"/>
    </location>
</feature>
<dbReference type="NCBIfam" id="TIGR01924">
    <property type="entry name" value="rsbW_low_gc"/>
    <property type="match status" value="1"/>
</dbReference>
<dbReference type="NCBIfam" id="NF003144">
    <property type="entry name" value="PRK04069.1"/>
    <property type="match status" value="1"/>
</dbReference>
<dbReference type="GO" id="GO:0005524">
    <property type="term" value="F:ATP binding"/>
    <property type="evidence" value="ECO:0007669"/>
    <property type="project" value="UniProtKB-KW"/>
</dbReference>
<comment type="function">
    <text evidence="6">Negative regulator of sigma-B activity. Phosphorylates and inactivates its specific antagonist protein, RsbV. Upon phosphorylation of RsbV, RsbW is released and binds to sigma-B, thereby blocking its ability to form an RNA polymerase holoenzyme (E-sigma-B).</text>
</comment>
<dbReference type="CDD" id="cd16936">
    <property type="entry name" value="HATPase_RsbW-like"/>
    <property type="match status" value="1"/>
</dbReference>
<sequence>MLTKERRLSNMQSKQDYIEMCLPASAEYVSLIRLTLSGVFTRAGASYDDIEDAKIAVSEAVTNAVKHAYHDKEQQGMINLGYEIFDDKIKIVISDQGESFNYEEAKEQLGPYQENENIDYLREGGLGLFLIESLMDEVSVDKESGVTISMTKYLNKEQVRNNDERVEIS</sequence>
<dbReference type="KEGG" id="spet:CEP67_04340"/>
<evidence type="ECO:0000256" key="3">
    <source>
        <dbReference type="ARBA" id="ARBA00022741"/>
    </source>
</evidence>
<protein>
    <recommendedName>
        <fullName evidence="6">Serine-protein kinase RsbW</fullName>
        <ecNumber evidence="6">2.7.11.1</ecNumber>
    </recommendedName>
    <alternativeName>
        <fullName evidence="6">Anti-sigma-B factor</fullName>
    </alternativeName>
    <alternativeName>
        <fullName evidence="6">Sigma-B negative effector RsbW</fullName>
    </alternativeName>
</protein>
<keyword evidence="3 6" id="KW-0547">Nucleotide-binding</keyword>
<evidence type="ECO:0000259" key="7">
    <source>
        <dbReference type="Pfam" id="PF13581"/>
    </source>
</evidence>
<evidence type="ECO:0000256" key="6">
    <source>
        <dbReference type="HAMAP-Rule" id="MF_00638"/>
    </source>
</evidence>
<keyword evidence="4 6" id="KW-0418">Kinase</keyword>
<dbReference type="InterPro" id="IPR010193">
    <property type="entry name" value="RsbW"/>
</dbReference>
<comment type="catalytic activity">
    <reaction evidence="6">
        <text>L-seryl-[protein] + ATP = O-phospho-L-seryl-[protein] + ADP + H(+)</text>
        <dbReference type="Rhea" id="RHEA:17989"/>
        <dbReference type="Rhea" id="RHEA-COMP:9863"/>
        <dbReference type="Rhea" id="RHEA-COMP:11604"/>
        <dbReference type="ChEBI" id="CHEBI:15378"/>
        <dbReference type="ChEBI" id="CHEBI:29999"/>
        <dbReference type="ChEBI" id="CHEBI:30616"/>
        <dbReference type="ChEBI" id="CHEBI:83421"/>
        <dbReference type="ChEBI" id="CHEBI:456216"/>
        <dbReference type="EC" id="2.7.11.1"/>
    </reaction>
</comment>
<dbReference type="GO" id="GO:0016989">
    <property type="term" value="F:sigma factor antagonist activity"/>
    <property type="evidence" value="ECO:0007669"/>
    <property type="project" value="InterPro"/>
</dbReference>